<evidence type="ECO:0000313" key="1">
    <source>
        <dbReference type="EMBL" id="SFK57717.1"/>
    </source>
</evidence>
<proteinExistence type="predicted"/>
<evidence type="ECO:0000313" key="2">
    <source>
        <dbReference type="Proteomes" id="UP000198841"/>
    </source>
</evidence>
<dbReference type="Proteomes" id="UP000198841">
    <property type="component" value="Unassembled WGS sequence"/>
</dbReference>
<keyword evidence="2" id="KW-1185">Reference proteome</keyword>
<reference evidence="1 2" key="1">
    <citation type="submission" date="2016-10" db="EMBL/GenBank/DDBJ databases">
        <authorList>
            <person name="Varghese N."/>
            <person name="Submissions S."/>
        </authorList>
    </citation>
    <scope>NUCLEOTIDE SEQUENCE [LARGE SCALE GENOMIC DNA]</scope>
    <source>
        <strain evidence="1 2">YR512</strain>
    </source>
</reference>
<dbReference type="EMBL" id="FOSD01000008">
    <property type="protein sequence ID" value="SFK57717.1"/>
    <property type="molecule type" value="Genomic_DNA"/>
</dbReference>
<organism evidence="1 2">
    <name type="scientific">Candidatus Pantoea symbiotica</name>
    <dbReference type="NCBI Taxonomy" id="1884370"/>
    <lineage>
        <taxon>Bacteria</taxon>
        <taxon>Pseudomonadati</taxon>
        <taxon>Pseudomonadota</taxon>
        <taxon>Gammaproteobacteria</taxon>
        <taxon>Enterobacterales</taxon>
        <taxon>Erwiniaceae</taxon>
        <taxon>Pantoea</taxon>
    </lineage>
</organism>
<name>A0A1I4AP32_9GAMM</name>
<sequence length="35" mass="4111">MVASVHDVLIDRHKKTGCHWQPVYFLTPRYGRIEG</sequence>
<gene>
    <name evidence="1" type="ORF">SAMN05518863_10868</name>
</gene>
<protein>
    <submittedName>
        <fullName evidence="1">Uncharacterized protein</fullName>
    </submittedName>
</protein>
<comment type="caution">
    <text evidence="1">The sequence shown here is derived from an EMBL/GenBank/DDBJ whole genome shotgun (WGS) entry which is preliminary data.</text>
</comment>
<accession>A0A1I4AP32</accession>